<keyword evidence="1" id="KW-0808">Transferase</keyword>
<dbReference type="InterPro" id="IPR010941">
    <property type="entry name" value="PhaC_N"/>
</dbReference>
<proteinExistence type="predicted"/>
<dbReference type="Proteomes" id="UP000243413">
    <property type="component" value="Chromosome I"/>
</dbReference>
<dbReference type="InterPro" id="IPR029058">
    <property type="entry name" value="AB_hydrolase_fold"/>
</dbReference>
<evidence type="ECO:0000256" key="1">
    <source>
        <dbReference type="ARBA" id="ARBA00022679"/>
    </source>
</evidence>
<dbReference type="Pfam" id="PF07167">
    <property type="entry name" value="PhaC_N"/>
    <property type="match status" value="1"/>
</dbReference>
<dbReference type="STRING" id="472181.SAMN05216271_2725"/>
<dbReference type="Gene3D" id="3.40.50.1820">
    <property type="entry name" value="alpha/beta hydrolase"/>
    <property type="match status" value="1"/>
</dbReference>
<accession>A0A1H1V0X9</accession>
<dbReference type="PANTHER" id="PTHR36837">
    <property type="entry name" value="POLY(3-HYDROXYALKANOATE) POLYMERASE SUBUNIT PHAC"/>
    <property type="match status" value="1"/>
</dbReference>
<evidence type="ECO:0000313" key="5">
    <source>
        <dbReference type="Proteomes" id="UP000243413"/>
    </source>
</evidence>
<dbReference type="PANTHER" id="PTHR36837:SF5">
    <property type="entry name" value="POLY-3-HYDROXYBUTYRATE SYNTHASE"/>
    <property type="match status" value="1"/>
</dbReference>
<sequence>MRARPHGQAVAGSLNADLSRSLLALWRSTLSQPGHHQRYLCRVTRLSLLALQRKLDCSALADDPRFQHPGWQRPLQQRLLQLWQAWQQPLQQWLNELDIGEPERANLRWLLDQLSAASSPSNSLLNPQIIAATRQSRGANLRRGARHLLIDQLTQRPLAMPEADNQYRAGHELALSQGEVVLRQPSFELIHYAPVTKQQYSKPLLIIPPPINRYYLLDLTPATSLVQHALQQGMAVYLISWRNPNPSHCNWGLSHYVRACREALMQVLARSGSTQASLLGVCSGGILASLLAGWLQARGRAACLSALSLLITPLDARLQTDLQRLAGSATQQRLRRQVWRQGYLDERSLGSLFTWMKPEQLLWQPAVQRYALGEALPSSPVHTWSHDNTRLPAQLVEDLLDLLTRDPLSRPGSLQIDGAHIDLTRLSLPSWHLAAERDHIVPWHNALPAGRLGGDCQFTLCRGGHVQGLLCPPGQARAGYQSAPTDAQDTPESWASRSSLTEGSWWPAWTDWLARHSGDLQPAVHPLADPALGPAPGHYVHQL</sequence>
<dbReference type="InterPro" id="IPR051321">
    <property type="entry name" value="PHA/PHB_synthase"/>
</dbReference>
<evidence type="ECO:0000313" key="4">
    <source>
        <dbReference type="EMBL" id="SDS78432.1"/>
    </source>
</evidence>
<dbReference type="SUPFAM" id="SSF53474">
    <property type="entry name" value="alpha/beta-Hydrolases"/>
    <property type="match status" value="1"/>
</dbReference>
<dbReference type="AlphaFoldDB" id="A0A1H1V0X9"/>
<evidence type="ECO:0000256" key="2">
    <source>
        <dbReference type="ARBA" id="ARBA00023315"/>
    </source>
</evidence>
<protein>
    <submittedName>
        <fullName evidence="4">Polyhydroxyalkanoate synthase</fullName>
    </submittedName>
</protein>
<dbReference type="OrthoDB" id="7208816at2"/>
<name>A0A1H1V0X9_9GAMM</name>
<evidence type="ECO:0000259" key="3">
    <source>
        <dbReference type="Pfam" id="PF07167"/>
    </source>
</evidence>
<dbReference type="RefSeq" id="WP_092287427.1">
    <property type="nucleotide sequence ID" value="NZ_LT629763.1"/>
</dbReference>
<dbReference type="GO" id="GO:0042619">
    <property type="term" value="P:poly-hydroxybutyrate biosynthetic process"/>
    <property type="evidence" value="ECO:0007669"/>
    <property type="project" value="InterPro"/>
</dbReference>
<dbReference type="EMBL" id="LT629763">
    <property type="protein sequence ID" value="SDS78432.1"/>
    <property type="molecule type" value="Genomic_DNA"/>
</dbReference>
<keyword evidence="2" id="KW-0012">Acyltransferase</keyword>
<organism evidence="4 5">
    <name type="scientific">Halopseudomonas sabulinigri</name>
    <dbReference type="NCBI Taxonomy" id="472181"/>
    <lineage>
        <taxon>Bacteria</taxon>
        <taxon>Pseudomonadati</taxon>
        <taxon>Pseudomonadota</taxon>
        <taxon>Gammaproteobacteria</taxon>
        <taxon>Pseudomonadales</taxon>
        <taxon>Pseudomonadaceae</taxon>
        <taxon>Halopseudomonas</taxon>
    </lineage>
</organism>
<feature type="domain" description="Poly-beta-hydroxybutyrate polymerase N-terminal" evidence="3">
    <location>
        <begin position="63"/>
        <end position="228"/>
    </location>
</feature>
<reference evidence="5" key="1">
    <citation type="submission" date="2016-10" db="EMBL/GenBank/DDBJ databases">
        <authorList>
            <person name="Varghese N."/>
            <person name="Submissions S."/>
        </authorList>
    </citation>
    <scope>NUCLEOTIDE SEQUENCE [LARGE SCALE GENOMIC DNA]</scope>
    <source>
        <strain evidence="5">JCM 14963</strain>
    </source>
</reference>
<dbReference type="GO" id="GO:0016746">
    <property type="term" value="F:acyltransferase activity"/>
    <property type="evidence" value="ECO:0007669"/>
    <property type="project" value="UniProtKB-KW"/>
</dbReference>
<gene>
    <name evidence="4" type="ORF">SAMN05216271_2725</name>
</gene>